<evidence type="ECO:0000256" key="1">
    <source>
        <dbReference type="SAM" id="SignalP"/>
    </source>
</evidence>
<dbReference type="GeneID" id="9057860"/>
<evidence type="ECO:0000313" key="3">
    <source>
        <dbReference type="Proteomes" id="UP000007800"/>
    </source>
</evidence>
<protein>
    <submittedName>
        <fullName evidence="2">Uncharacterized protein</fullName>
    </submittedName>
</protein>
<dbReference type="AlphaFoldDB" id="C5KSP7"/>
<organism evidence="3">
    <name type="scientific">Perkinsus marinus (strain ATCC 50983 / TXsc)</name>
    <dbReference type="NCBI Taxonomy" id="423536"/>
    <lineage>
        <taxon>Eukaryota</taxon>
        <taxon>Sar</taxon>
        <taxon>Alveolata</taxon>
        <taxon>Perkinsozoa</taxon>
        <taxon>Perkinsea</taxon>
        <taxon>Perkinsida</taxon>
        <taxon>Perkinsidae</taxon>
        <taxon>Perkinsus</taxon>
    </lineage>
</organism>
<keyword evidence="1" id="KW-0732">Signal</keyword>
<dbReference type="EMBL" id="GG676104">
    <property type="protein sequence ID" value="EER12490.1"/>
    <property type="molecule type" value="Genomic_DNA"/>
</dbReference>
<dbReference type="RefSeq" id="XP_002780695.1">
    <property type="nucleotide sequence ID" value="XM_002780649.1"/>
</dbReference>
<keyword evidence="3" id="KW-1185">Reference proteome</keyword>
<accession>C5KSP7</accession>
<name>C5KSP7_PERM5</name>
<gene>
    <name evidence="2" type="ORF">Pmar_PMAR028330</name>
</gene>
<dbReference type="InParanoid" id="C5KSP7"/>
<reference evidence="2 3" key="1">
    <citation type="submission" date="2008-07" db="EMBL/GenBank/DDBJ databases">
        <authorList>
            <person name="El-Sayed N."/>
            <person name="Caler E."/>
            <person name="Inman J."/>
            <person name="Amedeo P."/>
            <person name="Hass B."/>
            <person name="Wortman J."/>
        </authorList>
    </citation>
    <scope>NUCLEOTIDE SEQUENCE [LARGE SCALE GENOMIC DNA]</scope>
    <source>
        <strain evidence="3">ATCC 50983 / TXsc</strain>
    </source>
</reference>
<evidence type="ECO:0000313" key="2">
    <source>
        <dbReference type="EMBL" id="EER12490.1"/>
    </source>
</evidence>
<feature type="signal peptide" evidence="1">
    <location>
        <begin position="1"/>
        <end position="18"/>
    </location>
</feature>
<sequence length="101" mass="11765">MTTLVRFILSLDVLQLSGRYLPLPVYWRIQRSLLIISYTFEEHPIYEIGRQVIWTAPDKLLVEASFMVFIAQYTGNTVYLKFLLSRVFLAAGMYTIIKNGK</sequence>
<proteinExistence type="predicted"/>
<dbReference type="Proteomes" id="UP000007800">
    <property type="component" value="Unassembled WGS sequence"/>
</dbReference>
<feature type="chain" id="PRO_5002954300" evidence="1">
    <location>
        <begin position="19"/>
        <end position="101"/>
    </location>
</feature>